<evidence type="ECO:0000313" key="3">
    <source>
        <dbReference type="Proteomes" id="UP000518288"/>
    </source>
</evidence>
<dbReference type="PANTHER" id="PTHR37844:SF2">
    <property type="entry name" value="SER_THR PROTEIN PHOSPHATASE SUPERFAMILY (AFU_ORTHOLOGUE AFUA_1G14840)"/>
    <property type="match status" value="1"/>
</dbReference>
<evidence type="ECO:0000259" key="1">
    <source>
        <dbReference type="Pfam" id="PF00149"/>
    </source>
</evidence>
<organism evidence="2 3">
    <name type="scientific">Sphaerotilus montanus</name>
    <dbReference type="NCBI Taxonomy" id="522889"/>
    <lineage>
        <taxon>Bacteria</taxon>
        <taxon>Pseudomonadati</taxon>
        <taxon>Pseudomonadota</taxon>
        <taxon>Betaproteobacteria</taxon>
        <taxon>Burkholderiales</taxon>
        <taxon>Sphaerotilaceae</taxon>
        <taxon>Sphaerotilus</taxon>
    </lineage>
</organism>
<comment type="caution">
    <text evidence="2">The sequence shown here is derived from an EMBL/GenBank/DDBJ whole genome shotgun (WGS) entry which is preliminary data.</text>
</comment>
<dbReference type="RefSeq" id="WP_179632455.1">
    <property type="nucleotide sequence ID" value="NZ_JACCFH010000001.1"/>
</dbReference>
<protein>
    <submittedName>
        <fullName evidence="2">Putative phosphodiesterase</fullName>
    </submittedName>
</protein>
<reference evidence="2 3" key="1">
    <citation type="submission" date="2020-07" db="EMBL/GenBank/DDBJ databases">
        <title>Genomic Encyclopedia of Archaeal and Bacterial Type Strains, Phase II (KMG-II): from individual species to whole genera.</title>
        <authorList>
            <person name="Goeker M."/>
        </authorList>
    </citation>
    <scope>NUCLEOTIDE SEQUENCE [LARGE SCALE GENOMIC DNA]</scope>
    <source>
        <strain evidence="2 3">DSM 21226</strain>
    </source>
</reference>
<evidence type="ECO:0000313" key="2">
    <source>
        <dbReference type="EMBL" id="NYG31460.1"/>
    </source>
</evidence>
<keyword evidence="3" id="KW-1185">Reference proteome</keyword>
<dbReference type="Proteomes" id="UP000518288">
    <property type="component" value="Unassembled WGS sequence"/>
</dbReference>
<dbReference type="AlphaFoldDB" id="A0A7Y9QXN8"/>
<dbReference type="PANTHER" id="PTHR37844">
    <property type="entry name" value="SER/THR PROTEIN PHOSPHATASE SUPERFAMILY (AFU_ORTHOLOGUE AFUA_1G14840)"/>
    <property type="match status" value="1"/>
</dbReference>
<dbReference type="InterPro" id="IPR029052">
    <property type="entry name" value="Metallo-depent_PP-like"/>
</dbReference>
<dbReference type="Pfam" id="PF00149">
    <property type="entry name" value="Metallophos"/>
    <property type="match status" value="1"/>
</dbReference>
<dbReference type="SUPFAM" id="SSF56300">
    <property type="entry name" value="Metallo-dependent phosphatases"/>
    <property type="match status" value="1"/>
</dbReference>
<dbReference type="EMBL" id="JACCFH010000001">
    <property type="protein sequence ID" value="NYG31460.1"/>
    <property type="molecule type" value="Genomic_DNA"/>
</dbReference>
<gene>
    <name evidence="2" type="ORF">BDD16_000446</name>
</gene>
<dbReference type="InterPro" id="IPR004843">
    <property type="entry name" value="Calcineurin-like_PHP"/>
</dbReference>
<name>A0A7Y9QXN8_9BURK</name>
<accession>A0A7Y9QXN8</accession>
<dbReference type="GO" id="GO:0016787">
    <property type="term" value="F:hydrolase activity"/>
    <property type="evidence" value="ECO:0007669"/>
    <property type="project" value="InterPro"/>
</dbReference>
<dbReference type="Gene3D" id="3.60.21.10">
    <property type="match status" value="1"/>
</dbReference>
<proteinExistence type="predicted"/>
<feature type="domain" description="Calcineurin-like phosphoesterase" evidence="1">
    <location>
        <begin position="1"/>
        <end position="234"/>
    </location>
</feature>
<sequence>MKLLILSDLHLEFHPMRVPPGDFDAVILAGDIQAPGRRGVAWAAAEPAFAGKPVLYVPGNHEFYGQVLASELAEMRAAAQDTNVQVLDQDVVTLASDAGPVRVLGATLWTDFRLKVLGADGQWRRDARLAAAEASVGLNDFSVIRVKRTAPESGVRRLRPLDTVHWHQATRRWMHDRLAEPWGGKTVVITHHAPHRGSLAACFERSGLSPAFVNDLPPSCFDGVDLWVHGHTHDSFDYLVDRPGGGTCRVVCNPRGYVRWDGTLENRGFDPGFEVTV</sequence>